<organism evidence="1 2">
    <name type="scientific">Sphaerodactylus townsendi</name>
    <dbReference type="NCBI Taxonomy" id="933632"/>
    <lineage>
        <taxon>Eukaryota</taxon>
        <taxon>Metazoa</taxon>
        <taxon>Chordata</taxon>
        <taxon>Craniata</taxon>
        <taxon>Vertebrata</taxon>
        <taxon>Euteleostomi</taxon>
        <taxon>Lepidosauria</taxon>
        <taxon>Squamata</taxon>
        <taxon>Bifurcata</taxon>
        <taxon>Gekkota</taxon>
        <taxon>Sphaerodactylidae</taxon>
        <taxon>Sphaerodactylus</taxon>
    </lineage>
</organism>
<proteinExistence type="predicted"/>
<comment type="caution">
    <text evidence="1">The sequence shown here is derived from an EMBL/GenBank/DDBJ whole genome shotgun (WGS) entry which is preliminary data.</text>
</comment>
<name>A0ACB8EUL4_9SAUR</name>
<evidence type="ECO:0000313" key="1">
    <source>
        <dbReference type="EMBL" id="KAH7996491.1"/>
    </source>
</evidence>
<accession>A0ACB8EUL4</accession>
<protein>
    <submittedName>
        <fullName evidence="1">Uncharacterized protein</fullName>
    </submittedName>
</protein>
<evidence type="ECO:0000313" key="2">
    <source>
        <dbReference type="Proteomes" id="UP000827872"/>
    </source>
</evidence>
<reference evidence="1" key="1">
    <citation type="submission" date="2021-08" db="EMBL/GenBank/DDBJ databases">
        <title>The first chromosome-level gecko genome reveals the dynamic sex chromosomes of Neotropical dwarf geckos (Sphaerodactylidae: Sphaerodactylus).</title>
        <authorList>
            <person name="Pinto B.J."/>
            <person name="Keating S.E."/>
            <person name="Gamble T."/>
        </authorList>
    </citation>
    <scope>NUCLEOTIDE SEQUENCE</scope>
    <source>
        <strain evidence="1">TG3544</strain>
    </source>
</reference>
<dbReference type="EMBL" id="CM037628">
    <property type="protein sequence ID" value="KAH7996491.1"/>
    <property type="molecule type" value="Genomic_DNA"/>
</dbReference>
<gene>
    <name evidence="1" type="ORF">K3G42_006996</name>
</gene>
<sequence>MWSSAKEKLRGNKCNLCFKVDISRIVTLSYLGGEELCVVQSLTPAQTFSPPQAVLWLTCVLCCLSTGILSLLTFLFLCSSPATISHSPQLLGYNRRWGGTCRLSLRWDGRLAAFVQKADLFVPWIC</sequence>
<dbReference type="Proteomes" id="UP000827872">
    <property type="component" value="Linkage Group LG15"/>
</dbReference>
<keyword evidence="2" id="KW-1185">Reference proteome</keyword>